<dbReference type="PANTHER" id="PTHR28027">
    <property type="entry name" value="TRANSCRIPTIONAL REGULATOR MIT1"/>
    <property type="match status" value="1"/>
</dbReference>
<evidence type="ECO:0000256" key="2">
    <source>
        <dbReference type="SAM" id="MobiDB-lite"/>
    </source>
</evidence>
<proteinExistence type="inferred from homology"/>
<dbReference type="GO" id="GO:0003677">
    <property type="term" value="F:DNA binding"/>
    <property type="evidence" value="ECO:0007669"/>
    <property type="project" value="TreeGrafter"/>
</dbReference>
<dbReference type="AlphaFoldDB" id="A0A6A6UEJ2"/>
<comment type="similarity">
    <text evidence="1">Belongs to the MIT1/WOR1 family.</text>
</comment>
<feature type="region of interest" description="Disordered" evidence="2">
    <location>
        <begin position="358"/>
        <end position="393"/>
    </location>
</feature>
<reference evidence="3" key="1">
    <citation type="journal article" date="2020" name="Stud. Mycol.">
        <title>101 Dothideomycetes genomes: a test case for predicting lifestyles and emergence of pathogens.</title>
        <authorList>
            <person name="Haridas S."/>
            <person name="Albert R."/>
            <person name="Binder M."/>
            <person name="Bloem J."/>
            <person name="Labutti K."/>
            <person name="Salamov A."/>
            <person name="Andreopoulos B."/>
            <person name="Baker S."/>
            <person name="Barry K."/>
            <person name="Bills G."/>
            <person name="Bluhm B."/>
            <person name="Cannon C."/>
            <person name="Castanera R."/>
            <person name="Culley D."/>
            <person name="Daum C."/>
            <person name="Ezra D."/>
            <person name="Gonzalez J."/>
            <person name="Henrissat B."/>
            <person name="Kuo A."/>
            <person name="Liang C."/>
            <person name="Lipzen A."/>
            <person name="Lutzoni F."/>
            <person name="Magnuson J."/>
            <person name="Mondo S."/>
            <person name="Nolan M."/>
            <person name="Ohm R."/>
            <person name="Pangilinan J."/>
            <person name="Park H.-J."/>
            <person name="Ramirez L."/>
            <person name="Alfaro M."/>
            <person name="Sun H."/>
            <person name="Tritt A."/>
            <person name="Yoshinaga Y."/>
            <person name="Zwiers L.-H."/>
            <person name="Turgeon B."/>
            <person name="Goodwin S."/>
            <person name="Spatafora J."/>
            <person name="Crous P."/>
            <person name="Grigoriev I."/>
        </authorList>
    </citation>
    <scope>NUCLEOTIDE SEQUENCE</scope>
    <source>
        <strain evidence="3">CBS 115976</strain>
    </source>
</reference>
<gene>
    <name evidence="3" type="ORF">BT63DRAFT_257267</name>
</gene>
<evidence type="ECO:0000256" key="1">
    <source>
        <dbReference type="ARBA" id="ARBA00008359"/>
    </source>
</evidence>
<dbReference type="EMBL" id="MU004235">
    <property type="protein sequence ID" value="KAF2669304.1"/>
    <property type="molecule type" value="Genomic_DNA"/>
</dbReference>
<accession>A0A6A6UEJ2</accession>
<name>A0A6A6UEJ2_9PEZI</name>
<feature type="region of interest" description="Disordered" evidence="2">
    <location>
        <begin position="28"/>
        <end position="65"/>
    </location>
</feature>
<evidence type="ECO:0008006" key="5">
    <source>
        <dbReference type="Google" id="ProtNLM"/>
    </source>
</evidence>
<feature type="region of interest" description="Disordered" evidence="2">
    <location>
        <begin position="164"/>
        <end position="195"/>
    </location>
</feature>
<sequence>MTMMASHRSLSMGNSSWNTDLPDTTSMSYTSPVTTSNDQSHQNHANMSSNHYSQSPVSAASRQLPSPITSNLSGACMSPTWKGFIHTTRDGLIILESCLQGQLSHIPRRPHDRERQSIISSGNIFVYEENASGIRRWTDGITWSPSRIMGNFLVYRELLDGHPPGEKKRAAKKRKRGSEDLTAIQDTNPKTEEDRSLIGSLSLESYNFKPGGLAKKTLSVDVRGIRHHIISYYRIEDVKDGLYHRPTEDEILSKCIPRQELVDNPSFKSPVEDQDDKVNAILPAISQAPPQNHLHNVHSGVPVVLNVAGNSPTAQYSSNLPRGLPQHSSPAMMYQQRSHIPTYQLPVGPLDPFDMDHMSHYQPAPMSEPSRHRHHSISHSHHPPDRKTQPVPKTIILPPDVGLREEKRLRHDSHTHIPVTSAHQQQQLMYFDSPLTTGVDLGISNLQPVAPPKYVEDSYHHNLQQQVDFPHGAIYMLPQGQSYR</sequence>
<dbReference type="PANTHER" id="PTHR28027:SF2">
    <property type="entry name" value="TRANSCRIPTIONAL REGULATOR MIT1"/>
    <property type="match status" value="1"/>
</dbReference>
<feature type="compositionally biased region" description="Basic residues" evidence="2">
    <location>
        <begin position="371"/>
        <end position="381"/>
    </location>
</feature>
<organism evidence="3 4">
    <name type="scientific">Microthyrium microscopicum</name>
    <dbReference type="NCBI Taxonomy" id="703497"/>
    <lineage>
        <taxon>Eukaryota</taxon>
        <taxon>Fungi</taxon>
        <taxon>Dikarya</taxon>
        <taxon>Ascomycota</taxon>
        <taxon>Pezizomycotina</taxon>
        <taxon>Dothideomycetes</taxon>
        <taxon>Dothideomycetes incertae sedis</taxon>
        <taxon>Microthyriales</taxon>
        <taxon>Microthyriaceae</taxon>
        <taxon>Microthyrium</taxon>
    </lineage>
</organism>
<dbReference type="Proteomes" id="UP000799302">
    <property type="component" value="Unassembled WGS sequence"/>
</dbReference>
<keyword evidence="4" id="KW-1185">Reference proteome</keyword>
<dbReference type="Pfam" id="PF09729">
    <property type="entry name" value="Gti1_Pac2"/>
    <property type="match status" value="1"/>
</dbReference>
<dbReference type="InterPro" id="IPR018608">
    <property type="entry name" value="Gti1/Pac2"/>
</dbReference>
<evidence type="ECO:0000313" key="4">
    <source>
        <dbReference type="Proteomes" id="UP000799302"/>
    </source>
</evidence>
<protein>
    <recommendedName>
        <fullName evidence="5">Camp independent regulatory protein</fullName>
    </recommendedName>
</protein>
<dbReference type="OrthoDB" id="5319641at2759"/>
<evidence type="ECO:0000313" key="3">
    <source>
        <dbReference type="EMBL" id="KAF2669304.1"/>
    </source>
</evidence>